<dbReference type="EMBL" id="KY914485">
    <property type="protein sequence ID" value="ARK07916.1"/>
    <property type="molecule type" value="Genomic_DNA"/>
</dbReference>
<evidence type="ECO:0000313" key="1">
    <source>
        <dbReference type="EMBL" id="ARK07916.1"/>
    </source>
</evidence>
<keyword evidence="2" id="KW-1185">Reference proteome</keyword>
<evidence type="ECO:0000313" key="2">
    <source>
        <dbReference type="Proteomes" id="UP000221506"/>
    </source>
</evidence>
<accession>A0A1W6DYH0</accession>
<sequence length="105" mass="10904">MKVSKELTNVAPSAATLTPKECNGVHILWSVVDASTGLLTDATGISISAFALGPAGNEIPFDVNPVPASDSHISPTTIGPSVNLKVTASGLTTQKKVLINFHYLF</sequence>
<organism evidence="1 2">
    <name type="scientific">Aeromonas phage phiA8-29</name>
    <dbReference type="NCBI Taxonomy" id="1978922"/>
    <lineage>
        <taxon>Viruses</taxon>
        <taxon>Duplodnaviria</taxon>
        <taxon>Heunggongvirae</taxon>
        <taxon>Uroviricota</taxon>
        <taxon>Caudoviricetes</taxon>
        <taxon>Pantevenvirales</taxon>
        <taxon>Ackermannviridae</taxon>
        <taxon>Tedavirus</taxon>
        <taxon>Tedavirus A829</taxon>
    </lineage>
</organism>
<proteinExistence type="predicted"/>
<gene>
    <name evidence="1" type="ORF">phiA829_96</name>
</gene>
<reference evidence="1 2" key="1">
    <citation type="submission" date="2017-04" db="EMBL/GenBank/DDBJ databases">
        <title>Complete genome sequence and characterization of temperature-dependent bacteriophage phiA8-29 infecting Aeromonas.</title>
        <authorList>
            <person name="He Y."/>
            <person name="Yang H."/>
        </authorList>
    </citation>
    <scope>NUCLEOTIDE SEQUENCE [LARGE SCALE GENOMIC DNA]</scope>
</reference>
<name>A0A1W6DYH0_9CAUD</name>
<protein>
    <submittedName>
        <fullName evidence="1">Uncharacterized protein</fullName>
    </submittedName>
</protein>
<dbReference type="Proteomes" id="UP000221506">
    <property type="component" value="Segment"/>
</dbReference>